<name>A0A2R9SLB1_9BACL</name>
<dbReference type="KEGG" id="pvo:PVOR_31604"/>
<reference evidence="1 2" key="1">
    <citation type="journal article" date="2010" name="BMC Genomics">
        <title>Genome sequence of the pattern forming Paenibacillus vortex bacterium reveals potential for thriving in complex environments.</title>
        <authorList>
            <person name="Sirota-Madi A."/>
            <person name="Olender T."/>
            <person name="Helman Y."/>
            <person name="Ingham C."/>
            <person name="Brainis I."/>
            <person name="Roth D."/>
            <person name="Hagi E."/>
            <person name="Brodsky L."/>
            <person name="Leshkowitz D."/>
            <person name="Galatenko V."/>
            <person name="Nikolaev V."/>
            <person name="Mugasimangalam R.C."/>
            <person name="Bransburg-Zabary S."/>
            <person name="Gutnick D.L."/>
            <person name="Lancet D."/>
            <person name="Ben-Jacob E."/>
        </authorList>
    </citation>
    <scope>NUCLEOTIDE SEQUENCE [LARGE SCALE GENOMIC DNA]</scope>
    <source>
        <strain evidence="1 2">V453</strain>
    </source>
</reference>
<accession>A0A2R9SLB1</accession>
<keyword evidence="2" id="KW-1185">Reference proteome</keyword>
<evidence type="ECO:0000313" key="2">
    <source>
        <dbReference type="Proteomes" id="UP000003094"/>
    </source>
</evidence>
<dbReference type="EMBL" id="ADHJ01000055">
    <property type="protein sequence ID" value="EFU38149.1"/>
    <property type="molecule type" value="Genomic_DNA"/>
</dbReference>
<organism evidence="1 2">
    <name type="scientific">Paenibacillus vortex V453</name>
    <dbReference type="NCBI Taxonomy" id="715225"/>
    <lineage>
        <taxon>Bacteria</taxon>
        <taxon>Bacillati</taxon>
        <taxon>Bacillota</taxon>
        <taxon>Bacilli</taxon>
        <taxon>Bacillales</taxon>
        <taxon>Paenibacillaceae</taxon>
        <taxon>Paenibacillus</taxon>
    </lineage>
</organism>
<comment type="caution">
    <text evidence="1">The sequence shown here is derived from an EMBL/GenBank/DDBJ whole genome shotgun (WGS) entry which is preliminary data.</text>
</comment>
<gene>
    <name evidence="1" type="ORF">PVOR_31604</name>
</gene>
<dbReference type="AlphaFoldDB" id="A0A2R9SLB1"/>
<protein>
    <submittedName>
        <fullName evidence="1">Uncharacterized protein</fullName>
    </submittedName>
</protein>
<sequence length="38" mass="4305">MYIQIWPGALFYMKITKPNNYAGNDDISAVNKDLKPCA</sequence>
<proteinExistence type="predicted"/>
<dbReference type="Proteomes" id="UP000003094">
    <property type="component" value="Unassembled WGS sequence"/>
</dbReference>
<evidence type="ECO:0000313" key="1">
    <source>
        <dbReference type="EMBL" id="EFU38149.1"/>
    </source>
</evidence>